<gene>
    <name evidence="1" type="ORF">RIF25_00275</name>
</gene>
<dbReference type="InterPro" id="IPR021399">
    <property type="entry name" value="DUF3038"/>
</dbReference>
<comment type="caution">
    <text evidence="1">The sequence shown here is derived from an EMBL/GenBank/DDBJ whole genome shotgun (WGS) entry which is preliminary data.</text>
</comment>
<sequence>METQNPTTALPPPLESSPIPLLAKLPNPPGLASCPRRARWQLDLMLMALESLDLTAAEAMLQIVKDLNLTVMIPNRVVFWLLRSTNPFRNLAQRLPMPLDEGKVLAMIVCDLARRQTANLRHLVFVIPQIEQQNLDYAAYAPLAEYLDRFRRNFRKRMNLNRSSLLIYRDTAKLDELAIKLLPQLLFCTGTAGLERLWFSLFDGEIEA</sequence>
<proteinExistence type="predicted"/>
<dbReference type="Proteomes" id="UP001268256">
    <property type="component" value="Unassembled WGS sequence"/>
</dbReference>
<dbReference type="Pfam" id="PF11237">
    <property type="entry name" value="DUF3038"/>
    <property type="match status" value="1"/>
</dbReference>
<organism evidence="1 2">
    <name type="scientific">Pseudocalidococcus azoricus BACA0444</name>
    <dbReference type="NCBI Taxonomy" id="2918990"/>
    <lineage>
        <taxon>Bacteria</taxon>
        <taxon>Bacillati</taxon>
        <taxon>Cyanobacteriota</taxon>
        <taxon>Cyanophyceae</taxon>
        <taxon>Acaryochloridales</taxon>
        <taxon>Thermosynechococcaceae</taxon>
        <taxon>Pseudocalidococcus</taxon>
        <taxon>Pseudocalidococcus azoricus</taxon>
    </lineage>
</organism>
<evidence type="ECO:0000313" key="1">
    <source>
        <dbReference type="EMBL" id="MDS3859230.1"/>
    </source>
</evidence>
<name>A0AAE4JUC8_9CYAN</name>
<reference evidence="2" key="1">
    <citation type="submission" date="2023-07" db="EMBL/GenBank/DDBJ databases">
        <authorList>
            <person name="Luz R."/>
            <person name="Cordeiro R."/>
            <person name="Fonseca A."/>
            <person name="Goncalves V."/>
        </authorList>
    </citation>
    <scope>NUCLEOTIDE SEQUENCE [LARGE SCALE GENOMIC DNA]</scope>
    <source>
        <strain evidence="2">BACA0444</strain>
    </source>
</reference>
<accession>A0AAE4JUC8</accession>
<protein>
    <submittedName>
        <fullName evidence="1">DUF3038 domain-containing protein</fullName>
    </submittedName>
</protein>
<evidence type="ECO:0000313" key="2">
    <source>
        <dbReference type="Proteomes" id="UP001268256"/>
    </source>
</evidence>
<dbReference type="RefSeq" id="WP_322876568.1">
    <property type="nucleotide sequence ID" value="NZ_JAVMIP010000001.1"/>
</dbReference>
<keyword evidence="2" id="KW-1185">Reference proteome</keyword>
<dbReference type="EMBL" id="JAVMIP010000001">
    <property type="protein sequence ID" value="MDS3859230.1"/>
    <property type="molecule type" value="Genomic_DNA"/>
</dbReference>
<dbReference type="AlphaFoldDB" id="A0AAE4JUC8"/>